<feature type="binding site" evidence="10">
    <location>
        <position position="287"/>
    </location>
    <ligand>
        <name>UDP-N-acetyl-alpha-D-glucosamine</name>
        <dbReference type="ChEBI" id="CHEBI:57705"/>
    </ligand>
</feature>
<keyword evidence="9 10" id="KW-0961">Cell wall biogenesis/degradation</keyword>
<dbReference type="InterPro" id="IPR004276">
    <property type="entry name" value="GlycoTrans_28_N"/>
</dbReference>
<dbReference type="InterPro" id="IPR007235">
    <property type="entry name" value="Glyco_trans_28_C"/>
</dbReference>
<sequence>MRVLIAGGGTGGHIIPALAVARELEERHGAEVLFVGTPRGLESRLVPNAGFKLELIKVGQLNRVSLQTQIRTLFDLPLAAVSCFRLLWKFRPGVVLSVGGYASGPAAAAALLNGTPVMALEPNAMPGLANRLIGRHVKAAAVNFPAAGRYLRNAEVTGIPVRPEFFSLPAPPPMPPRLLIFGGSQGARLFNNTMPKIVAELFQAVPGLSVLHQSGPRFLAETEAMYRASGADPLFWSVKPFLDDMASRFAWANIVLARSGASTVAELAAAGKPSLLVPFAAAADDHQKRNAEEMVRAGAAAMLEETDLAEPKKLLEVLTGLLRDPERLAAMSAAARTQAHPDAAQRIAAKLVQLAKRP</sequence>
<dbReference type="GO" id="GO:0005886">
    <property type="term" value="C:plasma membrane"/>
    <property type="evidence" value="ECO:0007669"/>
    <property type="project" value="UniProtKB-SubCell"/>
</dbReference>
<dbReference type="KEGG" id="orp:MOP44_16190"/>
<reference evidence="13" key="1">
    <citation type="submission" date="2021-04" db="EMBL/GenBank/DDBJ databases">
        <title>Phylogenetic analysis of Acidobacteriaceae.</title>
        <authorList>
            <person name="Qiu L."/>
            <person name="Zhang Q."/>
        </authorList>
    </citation>
    <scope>NUCLEOTIDE SEQUENCE</scope>
    <source>
        <strain evidence="13">DSM 25168</strain>
    </source>
</reference>
<evidence type="ECO:0000256" key="7">
    <source>
        <dbReference type="ARBA" id="ARBA00023136"/>
    </source>
</evidence>
<feature type="domain" description="Glycosyl transferase family 28 C-terminal" evidence="12">
    <location>
        <begin position="178"/>
        <end position="347"/>
    </location>
</feature>
<dbReference type="SUPFAM" id="SSF53756">
    <property type="entry name" value="UDP-Glycosyltransferase/glycogen phosphorylase"/>
    <property type="match status" value="1"/>
</dbReference>
<comment type="similarity">
    <text evidence="10">Belongs to the glycosyltransferase 28 family. MurG subfamily.</text>
</comment>
<comment type="pathway">
    <text evidence="10">Cell wall biogenesis; peptidoglycan biosynthesis.</text>
</comment>
<evidence type="ECO:0000256" key="5">
    <source>
        <dbReference type="ARBA" id="ARBA00022960"/>
    </source>
</evidence>
<feature type="binding site" evidence="10">
    <location>
        <position position="184"/>
    </location>
    <ligand>
        <name>UDP-N-acetyl-alpha-D-glucosamine</name>
        <dbReference type="ChEBI" id="CHEBI:57705"/>
    </ligand>
</feature>
<evidence type="ECO:0000259" key="12">
    <source>
        <dbReference type="Pfam" id="PF04101"/>
    </source>
</evidence>
<gene>
    <name evidence="10 13" type="primary">murG</name>
    <name evidence="13" type="ORF">MOP44_16190</name>
</gene>
<dbReference type="GO" id="GO:0071555">
    <property type="term" value="P:cell wall organization"/>
    <property type="evidence" value="ECO:0007669"/>
    <property type="project" value="UniProtKB-KW"/>
</dbReference>
<dbReference type="GO" id="GO:0009252">
    <property type="term" value="P:peptidoglycan biosynthetic process"/>
    <property type="evidence" value="ECO:0007669"/>
    <property type="project" value="UniProtKB-UniRule"/>
</dbReference>
<dbReference type="EC" id="2.4.1.227" evidence="10"/>
<evidence type="ECO:0000256" key="3">
    <source>
        <dbReference type="ARBA" id="ARBA00022676"/>
    </source>
</evidence>
<dbReference type="AlphaFoldDB" id="A0A9J7BWL2"/>
<evidence type="ECO:0000256" key="1">
    <source>
        <dbReference type="ARBA" id="ARBA00022475"/>
    </source>
</evidence>
<dbReference type="EMBL" id="CP093313">
    <property type="protein sequence ID" value="UWZ87032.1"/>
    <property type="molecule type" value="Genomic_DNA"/>
</dbReference>
<dbReference type="Gene3D" id="3.40.50.2000">
    <property type="entry name" value="Glycogen Phosphorylase B"/>
    <property type="match status" value="2"/>
</dbReference>
<comment type="catalytic activity">
    <reaction evidence="10">
        <text>di-trans,octa-cis-undecaprenyl diphospho-N-acetyl-alpha-D-muramoyl-L-alanyl-D-glutamyl-meso-2,6-diaminopimeloyl-D-alanyl-D-alanine + UDP-N-acetyl-alpha-D-glucosamine = di-trans,octa-cis-undecaprenyl diphospho-[N-acetyl-alpha-D-glucosaminyl-(1-&gt;4)]-N-acetyl-alpha-D-muramoyl-L-alanyl-D-glutamyl-meso-2,6-diaminopimeloyl-D-alanyl-D-alanine + UDP + H(+)</text>
        <dbReference type="Rhea" id="RHEA:31227"/>
        <dbReference type="ChEBI" id="CHEBI:15378"/>
        <dbReference type="ChEBI" id="CHEBI:57705"/>
        <dbReference type="ChEBI" id="CHEBI:58223"/>
        <dbReference type="ChEBI" id="CHEBI:61387"/>
        <dbReference type="ChEBI" id="CHEBI:61388"/>
        <dbReference type="EC" id="2.4.1.227"/>
    </reaction>
</comment>
<keyword evidence="5 10" id="KW-0133">Cell shape</keyword>
<keyword evidence="14" id="KW-1185">Reference proteome</keyword>
<dbReference type="HAMAP" id="MF_00033">
    <property type="entry name" value="MurG"/>
    <property type="match status" value="1"/>
</dbReference>
<keyword evidence="8 10" id="KW-0131">Cell cycle</keyword>
<comment type="subcellular location">
    <subcellularLocation>
        <location evidence="10">Cell membrane</location>
        <topology evidence="10">Peripheral membrane protein</topology>
        <orientation evidence="10">Cytoplasmic side</orientation>
    </subcellularLocation>
</comment>
<keyword evidence="1 10" id="KW-1003">Cell membrane</keyword>
<dbReference type="GO" id="GO:0005975">
    <property type="term" value="P:carbohydrate metabolic process"/>
    <property type="evidence" value="ECO:0007669"/>
    <property type="project" value="InterPro"/>
</dbReference>
<dbReference type="GO" id="GO:0008360">
    <property type="term" value="P:regulation of cell shape"/>
    <property type="evidence" value="ECO:0007669"/>
    <property type="project" value="UniProtKB-KW"/>
</dbReference>
<evidence type="ECO:0000256" key="9">
    <source>
        <dbReference type="ARBA" id="ARBA00023316"/>
    </source>
</evidence>
<keyword evidence="2 10" id="KW-0132">Cell division</keyword>
<feature type="binding site" evidence="10">
    <location>
        <position position="123"/>
    </location>
    <ligand>
        <name>UDP-N-acetyl-alpha-D-glucosamine</name>
        <dbReference type="ChEBI" id="CHEBI:57705"/>
    </ligand>
</feature>
<evidence type="ECO:0000313" key="14">
    <source>
        <dbReference type="Proteomes" id="UP001059380"/>
    </source>
</evidence>
<comment type="caution">
    <text evidence="10">Lacks conserved residue(s) required for the propagation of feature annotation.</text>
</comment>
<comment type="function">
    <text evidence="10">Cell wall formation. Catalyzes the transfer of a GlcNAc subunit on undecaprenyl-pyrophosphoryl-MurNAc-pentapeptide (lipid intermediate I) to form undecaprenyl-pyrophosphoryl-MurNAc-(pentapeptide)GlcNAc (lipid intermediate II).</text>
</comment>
<dbReference type="NCBIfam" id="TIGR01133">
    <property type="entry name" value="murG"/>
    <property type="match status" value="1"/>
</dbReference>
<dbReference type="PANTHER" id="PTHR21015:SF22">
    <property type="entry name" value="GLYCOSYLTRANSFERASE"/>
    <property type="match status" value="1"/>
</dbReference>
<dbReference type="GO" id="GO:0050511">
    <property type="term" value="F:undecaprenyldiphospho-muramoylpentapeptide beta-N-acetylglucosaminyltransferase activity"/>
    <property type="evidence" value="ECO:0007669"/>
    <property type="project" value="UniProtKB-UniRule"/>
</dbReference>
<keyword evidence="7 10" id="KW-0472">Membrane</keyword>
<evidence type="ECO:0000256" key="6">
    <source>
        <dbReference type="ARBA" id="ARBA00022984"/>
    </source>
</evidence>
<keyword evidence="3 10" id="KW-0328">Glycosyltransferase</keyword>
<name>A0A9J7BWL2_9BACT</name>
<dbReference type="GO" id="GO:0051301">
    <property type="term" value="P:cell division"/>
    <property type="evidence" value="ECO:0007669"/>
    <property type="project" value="UniProtKB-KW"/>
</dbReference>
<proteinExistence type="inferred from homology"/>
<accession>A0A9J7BWL2</accession>
<feature type="binding site" evidence="10">
    <location>
        <position position="162"/>
    </location>
    <ligand>
        <name>UDP-N-acetyl-alpha-D-glucosamine</name>
        <dbReference type="ChEBI" id="CHEBI:57705"/>
    </ligand>
</feature>
<evidence type="ECO:0000256" key="2">
    <source>
        <dbReference type="ARBA" id="ARBA00022618"/>
    </source>
</evidence>
<dbReference type="PANTHER" id="PTHR21015">
    <property type="entry name" value="UDP-N-ACETYLGLUCOSAMINE--N-ACETYLMURAMYL-(PENTAPEPTIDE) PYROPHOSPHORYL-UNDECAPRENOL N-ACETYLGLUCOSAMINE TRANSFERASE 1"/>
    <property type="match status" value="1"/>
</dbReference>
<dbReference type="Pfam" id="PF04101">
    <property type="entry name" value="Glyco_tran_28_C"/>
    <property type="match status" value="1"/>
</dbReference>
<feature type="domain" description="Glycosyltransferase family 28 N-terminal" evidence="11">
    <location>
        <begin position="3"/>
        <end position="141"/>
    </location>
</feature>
<evidence type="ECO:0000313" key="13">
    <source>
        <dbReference type="EMBL" id="UWZ87032.1"/>
    </source>
</evidence>
<keyword evidence="6 10" id="KW-0573">Peptidoglycan synthesis</keyword>
<dbReference type="Pfam" id="PF03033">
    <property type="entry name" value="Glyco_transf_28"/>
    <property type="match status" value="1"/>
</dbReference>
<organism evidence="13 14">
    <name type="scientific">Occallatibacter riparius</name>
    <dbReference type="NCBI Taxonomy" id="1002689"/>
    <lineage>
        <taxon>Bacteria</taxon>
        <taxon>Pseudomonadati</taxon>
        <taxon>Acidobacteriota</taxon>
        <taxon>Terriglobia</taxon>
        <taxon>Terriglobales</taxon>
        <taxon>Acidobacteriaceae</taxon>
        <taxon>Occallatibacter</taxon>
    </lineage>
</organism>
<keyword evidence="4 10" id="KW-0808">Transferase</keyword>
<dbReference type="CDD" id="cd03785">
    <property type="entry name" value="GT28_MurG"/>
    <property type="match status" value="1"/>
</dbReference>
<evidence type="ECO:0000256" key="10">
    <source>
        <dbReference type="HAMAP-Rule" id="MF_00033"/>
    </source>
</evidence>
<evidence type="ECO:0000256" key="4">
    <source>
        <dbReference type="ARBA" id="ARBA00022679"/>
    </source>
</evidence>
<evidence type="ECO:0000259" key="11">
    <source>
        <dbReference type="Pfam" id="PF03033"/>
    </source>
</evidence>
<feature type="binding site" evidence="10">
    <location>
        <begin position="10"/>
        <end position="12"/>
    </location>
    <ligand>
        <name>UDP-N-acetyl-alpha-D-glucosamine</name>
        <dbReference type="ChEBI" id="CHEBI:57705"/>
    </ligand>
</feature>
<protein>
    <recommendedName>
        <fullName evidence="10">UDP-N-acetylglucosamine--N-acetylmuramyl-(pentapeptide) pyrophosphoryl-undecaprenol N-acetylglucosamine transferase</fullName>
        <ecNumber evidence="10">2.4.1.227</ecNumber>
    </recommendedName>
    <alternativeName>
        <fullName evidence="10">Undecaprenyl-PP-MurNAc-pentapeptide-UDPGlcNAc GlcNAc transferase</fullName>
    </alternativeName>
</protein>
<dbReference type="Proteomes" id="UP001059380">
    <property type="component" value="Chromosome"/>
</dbReference>
<evidence type="ECO:0000256" key="8">
    <source>
        <dbReference type="ARBA" id="ARBA00023306"/>
    </source>
</evidence>
<dbReference type="InterPro" id="IPR006009">
    <property type="entry name" value="GlcNAc_MurG"/>
</dbReference>